<reference evidence="7 8" key="1">
    <citation type="submission" date="2015-01" db="EMBL/GenBank/DDBJ databases">
        <title>The Genome Sequence of Ochroconis gallopava CBS43764.</title>
        <authorList>
            <consortium name="The Broad Institute Genomics Platform"/>
            <person name="Cuomo C."/>
            <person name="de Hoog S."/>
            <person name="Gorbushina A."/>
            <person name="Stielow B."/>
            <person name="Teixiera M."/>
            <person name="Abouelleil A."/>
            <person name="Chapman S.B."/>
            <person name="Priest M."/>
            <person name="Young S.K."/>
            <person name="Wortman J."/>
            <person name="Nusbaum C."/>
            <person name="Birren B."/>
        </authorList>
    </citation>
    <scope>NUCLEOTIDE SEQUENCE [LARGE SCALE GENOMIC DNA]</scope>
    <source>
        <strain evidence="7 8">CBS 43764</strain>
    </source>
</reference>
<dbReference type="InterPro" id="IPR021627">
    <property type="entry name" value="Mediator_Med27"/>
</dbReference>
<feature type="compositionally biased region" description="Low complexity" evidence="6">
    <location>
        <begin position="32"/>
        <end position="46"/>
    </location>
</feature>
<dbReference type="GeneID" id="27316583"/>
<evidence type="ECO:0000256" key="5">
    <source>
        <dbReference type="ARBA" id="ARBA00023242"/>
    </source>
</evidence>
<keyword evidence="5" id="KW-0539">Nucleus</keyword>
<accession>A0A0D1YG90</accession>
<comment type="subcellular location">
    <subcellularLocation>
        <location evidence="1">Nucleus</location>
    </subcellularLocation>
</comment>
<feature type="region of interest" description="Disordered" evidence="6">
    <location>
        <begin position="1"/>
        <end position="48"/>
    </location>
</feature>
<feature type="compositionally biased region" description="Basic and acidic residues" evidence="6">
    <location>
        <begin position="168"/>
        <end position="179"/>
    </location>
</feature>
<dbReference type="STRING" id="253628.A0A0D1YG90"/>
<evidence type="ECO:0000256" key="3">
    <source>
        <dbReference type="ARBA" id="ARBA00023015"/>
    </source>
</evidence>
<gene>
    <name evidence="7" type="ORF">PV09_08610</name>
</gene>
<evidence type="ECO:0000256" key="2">
    <source>
        <dbReference type="ARBA" id="ARBA00008048"/>
    </source>
</evidence>
<keyword evidence="8" id="KW-1185">Reference proteome</keyword>
<comment type="similarity">
    <text evidence="2">Belongs to the Mediator complex subunit 27 family.</text>
</comment>
<name>A0A0D1YG90_9PEZI</name>
<dbReference type="RefSeq" id="XP_016209676.1">
    <property type="nucleotide sequence ID" value="XM_016362534.1"/>
</dbReference>
<keyword evidence="4" id="KW-0804">Transcription</keyword>
<dbReference type="Proteomes" id="UP000053259">
    <property type="component" value="Unassembled WGS sequence"/>
</dbReference>
<evidence type="ECO:0000256" key="6">
    <source>
        <dbReference type="SAM" id="MobiDB-lite"/>
    </source>
</evidence>
<feature type="region of interest" description="Disordered" evidence="6">
    <location>
        <begin position="168"/>
        <end position="189"/>
    </location>
</feature>
<protein>
    <submittedName>
        <fullName evidence="7">Uncharacterized protein</fullName>
    </submittedName>
</protein>
<evidence type="ECO:0000256" key="4">
    <source>
        <dbReference type="ARBA" id="ARBA00023163"/>
    </source>
</evidence>
<organism evidence="7 8">
    <name type="scientific">Verruconis gallopava</name>
    <dbReference type="NCBI Taxonomy" id="253628"/>
    <lineage>
        <taxon>Eukaryota</taxon>
        <taxon>Fungi</taxon>
        <taxon>Dikarya</taxon>
        <taxon>Ascomycota</taxon>
        <taxon>Pezizomycotina</taxon>
        <taxon>Dothideomycetes</taxon>
        <taxon>Pleosporomycetidae</taxon>
        <taxon>Venturiales</taxon>
        <taxon>Sympoventuriaceae</taxon>
        <taxon>Verruconis</taxon>
    </lineage>
</organism>
<proteinExistence type="inferred from homology"/>
<dbReference type="AlphaFoldDB" id="A0A0D1YG90"/>
<dbReference type="InParanoid" id="A0A0D1YG90"/>
<dbReference type="GO" id="GO:0016592">
    <property type="term" value="C:mediator complex"/>
    <property type="evidence" value="ECO:0007669"/>
    <property type="project" value="InterPro"/>
</dbReference>
<feature type="compositionally biased region" description="Polar residues" evidence="6">
    <location>
        <begin position="13"/>
        <end position="23"/>
    </location>
</feature>
<evidence type="ECO:0000313" key="8">
    <source>
        <dbReference type="Proteomes" id="UP000053259"/>
    </source>
</evidence>
<evidence type="ECO:0000256" key="1">
    <source>
        <dbReference type="ARBA" id="ARBA00004123"/>
    </source>
</evidence>
<dbReference type="Pfam" id="PF11571">
    <property type="entry name" value="Med27"/>
    <property type="match status" value="1"/>
</dbReference>
<dbReference type="HOGENOM" id="CLU_804614_0_0_1"/>
<feature type="compositionally biased region" description="Pro residues" evidence="6">
    <location>
        <begin position="1"/>
        <end position="12"/>
    </location>
</feature>
<sequence length="345" mass="37739">MPSAAPVPPPQHRNPQTNPTTEINVAAAGTTASGKSPPQSAQQPQKEWTEDDYVLALAFLEQVQDVVSSLRTALPQIAHVMRRKHERPRDLYLDFSKQTMGGARKLADLKKMWEGRRMSEVRAKVESSVKEHGRGVDGVGEEFKDGVRQALAQMPRFGWLEEGERLRKEKGVDQEERAESSNAAGGDEAVESVVESFRKRHDGAVTVAFDRESKVVAVDLAPSDDGMPLHFDVLPSAGNGDKIAYQVSGPRIPDVATKGEQKLFQAIQRCVALRPKQNSLDHTLSILAAYRDLTTPCSACQKLVDGEMLLPAARQLVDGKRVKAEIGSETSSWVALHESCLKAGS</sequence>
<evidence type="ECO:0000313" key="7">
    <source>
        <dbReference type="EMBL" id="KIV99806.1"/>
    </source>
</evidence>
<dbReference type="VEuPathDB" id="FungiDB:PV09_08610"/>
<dbReference type="EMBL" id="KN847571">
    <property type="protein sequence ID" value="KIV99806.1"/>
    <property type="molecule type" value="Genomic_DNA"/>
</dbReference>
<keyword evidence="3" id="KW-0805">Transcription regulation</keyword>